<keyword evidence="9" id="KW-0472">Membrane</keyword>
<dbReference type="PANTHER" id="PTHR33446">
    <property type="entry name" value="PROTEIN TONB-RELATED"/>
    <property type="match status" value="1"/>
</dbReference>
<evidence type="ECO:0000313" key="13">
    <source>
        <dbReference type="Proteomes" id="UP000262582"/>
    </source>
</evidence>
<dbReference type="EMBL" id="NXIG01000001">
    <property type="protein sequence ID" value="RXI32979.1"/>
    <property type="molecule type" value="Genomic_DNA"/>
</dbReference>
<evidence type="ECO:0000256" key="8">
    <source>
        <dbReference type="ARBA" id="ARBA00022989"/>
    </source>
</evidence>
<dbReference type="GO" id="GO:0055085">
    <property type="term" value="P:transmembrane transport"/>
    <property type="evidence" value="ECO:0007669"/>
    <property type="project" value="InterPro"/>
</dbReference>
<organism evidence="12 14">
    <name type="scientific">Arcobacter ellisii</name>
    <dbReference type="NCBI Taxonomy" id="913109"/>
    <lineage>
        <taxon>Bacteria</taxon>
        <taxon>Pseudomonadati</taxon>
        <taxon>Campylobacterota</taxon>
        <taxon>Epsilonproteobacteria</taxon>
        <taxon>Campylobacterales</taxon>
        <taxon>Arcobacteraceae</taxon>
        <taxon>Arcobacter</taxon>
    </lineage>
</organism>
<reference evidence="11 13" key="2">
    <citation type="submission" date="2018-08" db="EMBL/GenBank/DDBJ databases">
        <title>Complete genome of the Arcobacter ellisii type strain LMG 26155.</title>
        <authorList>
            <person name="Miller W.G."/>
            <person name="Yee E."/>
            <person name="Bono J.L."/>
        </authorList>
    </citation>
    <scope>NUCLEOTIDE SEQUENCE [LARGE SCALE GENOMIC DNA]</scope>
    <source>
        <strain evidence="11 13">LMG 26155</strain>
    </source>
</reference>
<dbReference type="GO" id="GO:0015031">
    <property type="term" value="P:protein transport"/>
    <property type="evidence" value="ECO:0007669"/>
    <property type="project" value="UniProtKB-KW"/>
</dbReference>
<dbReference type="Proteomes" id="UP000290588">
    <property type="component" value="Unassembled WGS sequence"/>
</dbReference>
<dbReference type="KEGG" id="aell:AELL_0076"/>
<reference evidence="12 14" key="1">
    <citation type="submission" date="2017-09" db="EMBL/GenBank/DDBJ databases">
        <title>Genomics of the genus Arcobacter.</title>
        <authorList>
            <person name="Perez-Cataluna A."/>
            <person name="Figueras M.J."/>
            <person name="Salas-Masso N."/>
        </authorList>
    </citation>
    <scope>NUCLEOTIDE SEQUENCE [LARGE SCALE GENOMIC DNA]</scope>
    <source>
        <strain evidence="12 14">CECT 7837</strain>
    </source>
</reference>
<dbReference type="GO" id="GO:0098797">
    <property type="term" value="C:plasma membrane protein complex"/>
    <property type="evidence" value="ECO:0007669"/>
    <property type="project" value="TreeGrafter"/>
</dbReference>
<dbReference type="RefSeq" id="WP_118916037.1">
    <property type="nucleotide sequence ID" value="NZ_CP032097.1"/>
</dbReference>
<dbReference type="InterPro" id="IPR037682">
    <property type="entry name" value="TonB_C"/>
</dbReference>
<evidence type="ECO:0000313" key="11">
    <source>
        <dbReference type="EMBL" id="AXX93783.1"/>
    </source>
</evidence>
<dbReference type="PANTHER" id="PTHR33446:SF2">
    <property type="entry name" value="PROTEIN TONB"/>
    <property type="match status" value="1"/>
</dbReference>
<keyword evidence="4" id="KW-1003">Cell membrane</keyword>
<dbReference type="GO" id="GO:0031992">
    <property type="term" value="F:energy transducer activity"/>
    <property type="evidence" value="ECO:0007669"/>
    <property type="project" value="TreeGrafter"/>
</dbReference>
<dbReference type="Proteomes" id="UP000262582">
    <property type="component" value="Chromosome"/>
</dbReference>
<dbReference type="SUPFAM" id="SSF74653">
    <property type="entry name" value="TolA/TonB C-terminal domain"/>
    <property type="match status" value="1"/>
</dbReference>
<dbReference type="NCBIfam" id="TIGR01352">
    <property type="entry name" value="tonB_Cterm"/>
    <property type="match status" value="1"/>
</dbReference>
<dbReference type="EMBL" id="CP032097">
    <property type="protein sequence ID" value="AXX93783.1"/>
    <property type="molecule type" value="Genomic_DNA"/>
</dbReference>
<proteinExistence type="inferred from homology"/>
<dbReference type="Gene3D" id="3.30.1150.10">
    <property type="match status" value="1"/>
</dbReference>
<keyword evidence="7" id="KW-0653">Protein transport</keyword>
<comment type="subcellular location">
    <subcellularLocation>
        <location evidence="1">Cell inner membrane</location>
        <topology evidence="1">Single-pass membrane protein</topology>
        <orientation evidence="1">Periplasmic side</orientation>
    </subcellularLocation>
</comment>
<evidence type="ECO:0000256" key="6">
    <source>
        <dbReference type="ARBA" id="ARBA00022692"/>
    </source>
</evidence>
<dbReference type="InterPro" id="IPR006260">
    <property type="entry name" value="TonB/TolA_C"/>
</dbReference>
<keyword evidence="13" id="KW-1185">Reference proteome</keyword>
<evidence type="ECO:0000256" key="7">
    <source>
        <dbReference type="ARBA" id="ARBA00022927"/>
    </source>
</evidence>
<evidence type="ECO:0000256" key="9">
    <source>
        <dbReference type="ARBA" id="ARBA00023136"/>
    </source>
</evidence>
<keyword evidence="8" id="KW-1133">Transmembrane helix</keyword>
<dbReference type="PROSITE" id="PS52015">
    <property type="entry name" value="TONB_CTD"/>
    <property type="match status" value="1"/>
</dbReference>
<evidence type="ECO:0000313" key="14">
    <source>
        <dbReference type="Proteomes" id="UP000290588"/>
    </source>
</evidence>
<keyword evidence="6" id="KW-0812">Transmembrane</keyword>
<evidence type="ECO:0000313" key="12">
    <source>
        <dbReference type="EMBL" id="RXI32979.1"/>
    </source>
</evidence>
<dbReference type="AlphaFoldDB" id="A0A347U4K5"/>
<feature type="domain" description="TonB C-terminal" evidence="10">
    <location>
        <begin position="133"/>
        <end position="224"/>
    </location>
</feature>
<dbReference type="Pfam" id="PF03544">
    <property type="entry name" value="TonB_C"/>
    <property type="match status" value="1"/>
</dbReference>
<name>A0A347U4K5_9BACT</name>
<evidence type="ECO:0000256" key="3">
    <source>
        <dbReference type="ARBA" id="ARBA00022448"/>
    </source>
</evidence>
<dbReference type="OrthoDB" id="5349289at2"/>
<sequence length="224" mass="26636">MNRFIIFTSFILVLSLHLVVFTYYKNNQQNKISTLEKNQPLQIQLTKAYQKEQIKEELKIFEKKVEEKKPLKEKIKKPKEIKKIEPIKQKETFVEKETTTTQEIKSATKEIKTETKDKNQEESKIQISNLIDEYGKKLREEINKNKNYPTVSKKLKEQGKVIIRFKVLKNGIFEDISILISSNKERLDKAALNAVYDTKEFIPYDDRIQKEFLEYDLPLEFILN</sequence>
<comment type="similarity">
    <text evidence="2">Belongs to the TonB family.</text>
</comment>
<accession>A0A347U4K5</accession>
<evidence type="ECO:0000256" key="1">
    <source>
        <dbReference type="ARBA" id="ARBA00004383"/>
    </source>
</evidence>
<evidence type="ECO:0000256" key="5">
    <source>
        <dbReference type="ARBA" id="ARBA00022519"/>
    </source>
</evidence>
<gene>
    <name evidence="11" type="ORF">AELL_0076</name>
    <name evidence="12" type="ORF">CP962_00810</name>
</gene>
<dbReference type="InterPro" id="IPR051045">
    <property type="entry name" value="TonB-dependent_transducer"/>
</dbReference>
<evidence type="ECO:0000256" key="2">
    <source>
        <dbReference type="ARBA" id="ARBA00006555"/>
    </source>
</evidence>
<keyword evidence="5" id="KW-0997">Cell inner membrane</keyword>
<evidence type="ECO:0000259" key="10">
    <source>
        <dbReference type="PROSITE" id="PS52015"/>
    </source>
</evidence>
<protein>
    <submittedName>
        <fullName evidence="11">TonB domain-containing protein</fullName>
    </submittedName>
</protein>
<evidence type="ECO:0000256" key="4">
    <source>
        <dbReference type="ARBA" id="ARBA00022475"/>
    </source>
</evidence>
<keyword evidence="3" id="KW-0813">Transport</keyword>